<protein>
    <submittedName>
        <fullName evidence="2">Uncharacterized protein</fullName>
    </submittedName>
</protein>
<evidence type="ECO:0000256" key="1">
    <source>
        <dbReference type="SAM" id="Phobius"/>
    </source>
</evidence>
<keyword evidence="3" id="KW-1185">Reference proteome</keyword>
<comment type="caution">
    <text evidence="2">The sequence shown here is derived from an EMBL/GenBank/DDBJ whole genome shotgun (WGS) entry which is preliminary data.</text>
</comment>
<dbReference type="Proteomes" id="UP001153269">
    <property type="component" value="Unassembled WGS sequence"/>
</dbReference>
<feature type="transmembrane region" description="Helical" evidence="1">
    <location>
        <begin position="12"/>
        <end position="29"/>
    </location>
</feature>
<name>A0A9N7TZ78_PLEPL</name>
<proteinExistence type="predicted"/>
<keyword evidence="1" id="KW-0812">Transmembrane</keyword>
<organism evidence="2 3">
    <name type="scientific">Pleuronectes platessa</name>
    <name type="common">European plaice</name>
    <dbReference type="NCBI Taxonomy" id="8262"/>
    <lineage>
        <taxon>Eukaryota</taxon>
        <taxon>Metazoa</taxon>
        <taxon>Chordata</taxon>
        <taxon>Craniata</taxon>
        <taxon>Vertebrata</taxon>
        <taxon>Euteleostomi</taxon>
        <taxon>Actinopterygii</taxon>
        <taxon>Neopterygii</taxon>
        <taxon>Teleostei</taxon>
        <taxon>Neoteleostei</taxon>
        <taxon>Acanthomorphata</taxon>
        <taxon>Carangaria</taxon>
        <taxon>Pleuronectiformes</taxon>
        <taxon>Pleuronectoidei</taxon>
        <taxon>Pleuronectidae</taxon>
        <taxon>Pleuronectes</taxon>
    </lineage>
</organism>
<keyword evidence="1" id="KW-1133">Transmembrane helix</keyword>
<dbReference type="EMBL" id="CADEAL010000546">
    <property type="protein sequence ID" value="CAB1421805.1"/>
    <property type="molecule type" value="Genomic_DNA"/>
</dbReference>
<evidence type="ECO:0000313" key="3">
    <source>
        <dbReference type="Proteomes" id="UP001153269"/>
    </source>
</evidence>
<dbReference type="AlphaFoldDB" id="A0A9N7TZ78"/>
<gene>
    <name evidence="2" type="ORF">PLEPLA_LOCUS9693</name>
</gene>
<sequence length="99" mass="11490">MNVIFGSGNPHWFILVYSGLVVVVVLVDVGREELEGRERTFLVSDEVQNISLFPRSLCFCACMKHLQSDFSSALLEFLGNKWAWLECKRRVFECKRFEI</sequence>
<reference evidence="2" key="1">
    <citation type="submission" date="2020-03" db="EMBL/GenBank/DDBJ databases">
        <authorList>
            <person name="Weist P."/>
        </authorList>
    </citation>
    <scope>NUCLEOTIDE SEQUENCE</scope>
</reference>
<keyword evidence="1" id="KW-0472">Membrane</keyword>
<accession>A0A9N7TZ78</accession>
<evidence type="ECO:0000313" key="2">
    <source>
        <dbReference type="EMBL" id="CAB1421805.1"/>
    </source>
</evidence>